<evidence type="ECO:0000259" key="8">
    <source>
        <dbReference type="Pfam" id="PF02225"/>
    </source>
</evidence>
<feature type="signal peptide" evidence="7">
    <location>
        <begin position="1"/>
        <end position="21"/>
    </location>
</feature>
<keyword evidence="4" id="KW-0325">Glycoprotein</keyword>
<gene>
    <name evidence="9" type="ORF">N0F65_000162</name>
</gene>
<comment type="similarity">
    <text evidence="2 6">Belongs to the glycosyl hydrolase 47 family.</text>
</comment>
<evidence type="ECO:0000256" key="5">
    <source>
        <dbReference type="PIRSR" id="PIRSR601382-1"/>
    </source>
</evidence>
<keyword evidence="10" id="KW-1185">Reference proteome</keyword>
<dbReference type="Pfam" id="PF01532">
    <property type="entry name" value="Glyco_hydro_47"/>
    <property type="match status" value="1"/>
</dbReference>
<feature type="active site" evidence="5">
    <location>
        <position position="382"/>
    </location>
</feature>
<keyword evidence="3" id="KW-0256">Endoplasmic reticulum</keyword>
<dbReference type="InterPro" id="IPR012341">
    <property type="entry name" value="6hp_glycosidase-like_sf"/>
</dbReference>
<dbReference type="Gene3D" id="1.50.10.10">
    <property type="match status" value="1"/>
</dbReference>
<dbReference type="PANTHER" id="PTHR45679:SF6">
    <property type="entry name" value="ER DEGRADATION-ENHANCING ALPHA-MANNOSIDASE-LIKE PROTEIN 2"/>
    <property type="match status" value="1"/>
</dbReference>
<reference evidence="9" key="2">
    <citation type="journal article" date="2023" name="Microbiol Resour">
        <title>Decontamination and Annotation of the Draft Genome Sequence of the Oomycete Lagenidium giganteum ARSEF 373.</title>
        <authorList>
            <person name="Morgan W.R."/>
            <person name="Tartar A."/>
        </authorList>
    </citation>
    <scope>NUCLEOTIDE SEQUENCE</scope>
    <source>
        <strain evidence="9">ARSEF 373</strain>
    </source>
</reference>
<comment type="subcellular location">
    <subcellularLocation>
        <location evidence="1">Endoplasmic reticulum</location>
    </subcellularLocation>
</comment>
<dbReference type="Pfam" id="PF02225">
    <property type="entry name" value="PA"/>
    <property type="match status" value="1"/>
</dbReference>
<feature type="domain" description="PA" evidence="8">
    <location>
        <begin position="595"/>
        <end position="680"/>
    </location>
</feature>
<evidence type="ECO:0000256" key="1">
    <source>
        <dbReference type="ARBA" id="ARBA00004240"/>
    </source>
</evidence>
<dbReference type="InterPro" id="IPR046450">
    <property type="entry name" value="PA_dom_sf"/>
</dbReference>
<organism evidence="9 10">
    <name type="scientific">Lagenidium giganteum</name>
    <dbReference type="NCBI Taxonomy" id="4803"/>
    <lineage>
        <taxon>Eukaryota</taxon>
        <taxon>Sar</taxon>
        <taxon>Stramenopiles</taxon>
        <taxon>Oomycota</taxon>
        <taxon>Peronosporomycetes</taxon>
        <taxon>Pythiales</taxon>
        <taxon>Pythiaceae</taxon>
    </lineage>
</organism>
<sequence length="716" mass="79918">MFAQVLVLLLLIAAPWTLVDARMHASEMKFLQQQAREMFYHGYRNYMEHAFPWDELKPLSCEGRRWDRRERGDLDDVLGGFSLTLIDSLDMLAIMGDRDEFVRAVHLVIDHVSFDRDVTVSVFESTIRVIGGLVSAHMLASSSHLGMMSDDEYHGELLDLAVDLGKRLMPAFETPTGIPVHRVNLQHGVTKDAPTFTCPAAAGSLLVELSYLSRLPGNPTFEANARKAVTALWQRRSSIDLLGSSIDVLSGEWVHSHVGIGAGLDSFFEYLLKYHLISGEAKWLSMFNTSYSAVERHINHDDVHIEVDMNYGRQYVRSQRVSALQAFWPGLQVLAGDVSSAIRSHEKLFVLWNKFGAMPELFDLSGGGSVISWARTAPLRPELIESTYHLYQATRDHKYLKIGRKLLNDIRSASKVKCGYAAIGNIHTLDVEDRMDSYFLSETVKYLYLLFSEDPDLIVPSFTLERRAQSGNSSGDKHSNTTVIITRPLKASDMVFSTEGHVLMLDPELFSRDPAKVTESTFACENGNAVVKQRNEEVEHALKATRTFVQVGVSVRLDDVHVMTLVASPADFGAAVSAVDHLEAPLMLYSRRVGEACTPLTIDVAGKIVMVRRGTCSFAEKAIHLQEAGAVGMVIINHRLNNQARKQAERKYFISDDARGLGKNVYIPLVMVAREDAAQLHRLMGERMQPQTASMEDTSDVTEEASVMATLSPWLM</sequence>
<dbReference type="GO" id="GO:0044322">
    <property type="term" value="C:endoplasmic reticulum quality control compartment"/>
    <property type="evidence" value="ECO:0007669"/>
    <property type="project" value="GOC"/>
</dbReference>
<evidence type="ECO:0000256" key="7">
    <source>
        <dbReference type="SAM" id="SignalP"/>
    </source>
</evidence>
<dbReference type="InterPro" id="IPR036026">
    <property type="entry name" value="Seven-hairpin_glycosidases"/>
</dbReference>
<accession>A0AAV2YS85</accession>
<dbReference type="InterPro" id="IPR001382">
    <property type="entry name" value="Glyco_hydro_47"/>
</dbReference>
<dbReference type="GO" id="GO:0005509">
    <property type="term" value="F:calcium ion binding"/>
    <property type="evidence" value="ECO:0007669"/>
    <property type="project" value="InterPro"/>
</dbReference>
<dbReference type="AlphaFoldDB" id="A0AAV2YS85"/>
<dbReference type="SUPFAM" id="SSF48225">
    <property type="entry name" value="Seven-hairpin glycosidases"/>
    <property type="match status" value="1"/>
</dbReference>
<dbReference type="SUPFAM" id="SSF52025">
    <property type="entry name" value="PA domain"/>
    <property type="match status" value="1"/>
</dbReference>
<dbReference type="GO" id="GO:0004571">
    <property type="term" value="F:mannosyl-oligosaccharide 1,2-alpha-mannosidase activity"/>
    <property type="evidence" value="ECO:0007669"/>
    <property type="project" value="InterPro"/>
</dbReference>
<evidence type="ECO:0000256" key="3">
    <source>
        <dbReference type="ARBA" id="ARBA00022824"/>
    </source>
</evidence>
<feature type="active site" description="Proton donor" evidence="5">
    <location>
        <position position="360"/>
    </location>
</feature>
<dbReference type="InterPro" id="IPR044674">
    <property type="entry name" value="EDEM1/2/3"/>
</dbReference>
<protein>
    <recommendedName>
        <fullName evidence="6">alpha-1,2-Mannosidase</fullName>
        <ecNumber evidence="6">3.2.1.-</ecNumber>
    </recommendedName>
</protein>
<dbReference type="InterPro" id="IPR003137">
    <property type="entry name" value="PA_domain"/>
</dbReference>
<evidence type="ECO:0000313" key="10">
    <source>
        <dbReference type="Proteomes" id="UP001146120"/>
    </source>
</evidence>
<feature type="active site" description="Proton donor" evidence="5">
    <location>
        <position position="124"/>
    </location>
</feature>
<dbReference type="Proteomes" id="UP001146120">
    <property type="component" value="Unassembled WGS sequence"/>
</dbReference>
<dbReference type="GO" id="GO:1904380">
    <property type="term" value="P:endoplasmic reticulum mannose trimming"/>
    <property type="evidence" value="ECO:0007669"/>
    <property type="project" value="InterPro"/>
</dbReference>
<dbReference type="PANTHER" id="PTHR45679">
    <property type="entry name" value="ER DEGRADATION-ENHANCING ALPHA-MANNOSIDASE-LIKE PROTEIN 2"/>
    <property type="match status" value="1"/>
</dbReference>
<feature type="active site" evidence="5">
    <location>
        <position position="265"/>
    </location>
</feature>
<keyword evidence="6" id="KW-0378">Hydrolase</keyword>
<dbReference type="Gene3D" id="3.50.30.30">
    <property type="match status" value="1"/>
</dbReference>
<evidence type="ECO:0000256" key="6">
    <source>
        <dbReference type="RuleBase" id="RU361193"/>
    </source>
</evidence>
<evidence type="ECO:0000256" key="2">
    <source>
        <dbReference type="ARBA" id="ARBA00007658"/>
    </source>
</evidence>
<dbReference type="GO" id="GO:0016020">
    <property type="term" value="C:membrane"/>
    <property type="evidence" value="ECO:0007669"/>
    <property type="project" value="InterPro"/>
</dbReference>
<keyword evidence="7" id="KW-0732">Signal</keyword>
<name>A0AAV2YS85_9STRA</name>
<keyword evidence="6" id="KW-0326">Glycosidase</keyword>
<dbReference type="EC" id="3.2.1.-" evidence="6"/>
<dbReference type="GO" id="GO:0005975">
    <property type="term" value="P:carbohydrate metabolic process"/>
    <property type="evidence" value="ECO:0007669"/>
    <property type="project" value="InterPro"/>
</dbReference>
<dbReference type="EMBL" id="DAKRPA010000162">
    <property type="protein sequence ID" value="DAZ96596.1"/>
    <property type="molecule type" value="Genomic_DNA"/>
</dbReference>
<proteinExistence type="inferred from homology"/>
<evidence type="ECO:0000313" key="9">
    <source>
        <dbReference type="EMBL" id="DAZ96596.1"/>
    </source>
</evidence>
<reference evidence="9" key="1">
    <citation type="submission" date="2022-11" db="EMBL/GenBank/DDBJ databases">
        <authorList>
            <person name="Morgan W.R."/>
            <person name="Tartar A."/>
        </authorList>
    </citation>
    <scope>NUCLEOTIDE SEQUENCE</scope>
    <source>
        <strain evidence="9">ARSEF 373</strain>
    </source>
</reference>
<comment type="caution">
    <text evidence="9">The sequence shown here is derived from an EMBL/GenBank/DDBJ whole genome shotgun (WGS) entry which is preliminary data.</text>
</comment>
<feature type="chain" id="PRO_5043999511" description="alpha-1,2-Mannosidase" evidence="7">
    <location>
        <begin position="22"/>
        <end position="716"/>
    </location>
</feature>
<dbReference type="PRINTS" id="PR00747">
    <property type="entry name" value="GLYHDRLASE47"/>
</dbReference>
<evidence type="ECO:0000256" key="4">
    <source>
        <dbReference type="ARBA" id="ARBA00023180"/>
    </source>
</evidence>